<keyword evidence="5 9" id="KW-0547">Nucleotide-binding</keyword>
<dbReference type="Pfam" id="PF00549">
    <property type="entry name" value="Ligase_CoA"/>
    <property type="match status" value="1"/>
</dbReference>
<dbReference type="GO" id="GO:0005739">
    <property type="term" value="C:mitochondrion"/>
    <property type="evidence" value="ECO:0007669"/>
    <property type="project" value="UniProtKB-SubCell"/>
</dbReference>
<keyword evidence="3 9" id="KW-0436">Ligase</keyword>
<proteinExistence type="inferred from homology"/>
<reference evidence="13" key="2">
    <citation type="submission" date="2020-10" db="UniProtKB">
        <authorList>
            <consortium name="WormBaseParasite"/>
        </authorList>
    </citation>
    <scope>IDENTIFICATION</scope>
</reference>
<feature type="binding site" evidence="9">
    <location>
        <position position="241"/>
    </location>
    <ligand>
        <name>Mg(2+)</name>
        <dbReference type="ChEBI" id="CHEBI:18420"/>
    </ligand>
</feature>
<dbReference type="InterPro" id="IPR017866">
    <property type="entry name" value="Succ-CoA_synthase_bsu_CS"/>
</dbReference>
<sequence>MLRTILAKPVSKTVGSVRWLNLQEYQSKTILDKRGCTVQRFFVAESVTDAEKELKEFRPEEYVVKAQILAGGRGKGRFIGGPPNLGGVFITKNQDDVITSIHQMLGKNLVTKQTDKAGVLVNKVMVAESIPIKRETYVAILMDREYNGPVIIASPAGGMDIEEIAEKSPDLILKEPIDIATGITSAQTLKIAKFLDFKGDLAEIAAQQIERLYKLFIDVDATQVEINPLAETDDGKVYSVDAKLNFDDSAAYRQKDIFALDNHEGEDVREVEAKKFHLNYIGMDGNIACLVNGAGLAMATMDIIKHFGGSPANFLDVGGAVTEEQVFHAFRIISSDPNVKGILVNIFGGIVNCATIANGIVKACERIQLKVPLIVRLEGTNVDEAKKVLADSGLPIISADNLEHAAQKAVSTIEEFTNQAVHASG</sequence>
<accession>A0A7E5A218</accession>
<dbReference type="InterPro" id="IPR016102">
    <property type="entry name" value="Succinyl-CoA_synth-like"/>
</dbReference>
<comment type="function">
    <text evidence="9">GTP-specific succinyl-CoA synthetase functions in the citric acid cycle (TCA), coupling the hydrolysis of succinyl-CoA to the synthesis of GTP and thus represents the only step of substrate-level phosphorylation in the TCA. The beta subunit provides nucleotide specificity of the enzyme and binds the substrate succinate, while the binding sites for coenzyme A and phosphate are found in the alpha subunit.</text>
</comment>
<reference evidence="12" key="1">
    <citation type="journal article" date="2013" name="Genetics">
        <title>The draft genome and transcriptome of Panagrellus redivivus are shaped by the harsh demands of a free-living lifestyle.</title>
        <authorList>
            <person name="Srinivasan J."/>
            <person name="Dillman A.R."/>
            <person name="Macchietto M.G."/>
            <person name="Heikkinen L."/>
            <person name="Lakso M."/>
            <person name="Fracchia K.M."/>
            <person name="Antoshechkin I."/>
            <person name="Mortazavi A."/>
            <person name="Wong G."/>
            <person name="Sternberg P.W."/>
        </authorList>
    </citation>
    <scope>NUCLEOTIDE SEQUENCE [LARGE SCALE GENOMIC DNA]</scope>
    <source>
        <strain evidence="12">MT8872</strain>
    </source>
</reference>
<dbReference type="Gene3D" id="3.40.50.261">
    <property type="entry name" value="Succinyl-CoA synthetase domains"/>
    <property type="match status" value="1"/>
</dbReference>
<keyword evidence="6 9" id="KW-0460">Magnesium</keyword>
<feature type="domain" description="ATP-grasp fold succinyl-CoA synthetase-type" evidence="11">
    <location>
        <begin position="21"/>
        <end position="230"/>
    </location>
</feature>
<comment type="subunit">
    <text evidence="9">Heterodimer of an alpha and a beta subunit. The beta subunit determines specificity for GTP.</text>
</comment>
<dbReference type="GO" id="GO:0006104">
    <property type="term" value="P:succinyl-CoA metabolic process"/>
    <property type="evidence" value="ECO:0007669"/>
    <property type="project" value="InterPro"/>
</dbReference>
<evidence type="ECO:0000256" key="1">
    <source>
        <dbReference type="ARBA" id="ARBA00005064"/>
    </source>
</evidence>
<dbReference type="InterPro" id="IPR005809">
    <property type="entry name" value="Succ_CoA_ligase-like_bsu"/>
</dbReference>
<dbReference type="InterPro" id="IPR034722">
    <property type="entry name" value="Succ_CoA_betaG_euk"/>
</dbReference>
<feature type="domain" description="ATP-citrate synthase/succinyl-CoA ligase C-terminal" evidence="10">
    <location>
        <begin position="290"/>
        <end position="410"/>
    </location>
</feature>
<comment type="similarity">
    <text evidence="9">Belongs to the succinate/malate CoA ligase beta subunit family. GTP-specific subunit beta subfamily.</text>
</comment>
<evidence type="ECO:0000256" key="7">
    <source>
        <dbReference type="ARBA" id="ARBA00023128"/>
    </source>
</evidence>
<evidence type="ECO:0000256" key="8">
    <source>
        <dbReference type="ARBA" id="ARBA00023134"/>
    </source>
</evidence>
<dbReference type="EC" id="6.2.1.4" evidence="9"/>
<dbReference type="GO" id="GO:0000287">
    <property type="term" value="F:magnesium ion binding"/>
    <property type="evidence" value="ECO:0007669"/>
    <property type="project" value="UniProtKB-UniRule"/>
</dbReference>
<dbReference type="NCBIfam" id="NF001913">
    <property type="entry name" value="PRK00696.1"/>
    <property type="match status" value="1"/>
</dbReference>
<dbReference type="InterPro" id="IPR013650">
    <property type="entry name" value="ATP-grasp_succ-CoA_synth-type"/>
</dbReference>
<comment type="cofactor">
    <cofactor evidence="9">
        <name>Mg(2+)</name>
        <dbReference type="ChEBI" id="CHEBI:18420"/>
    </cofactor>
    <text evidence="9">Binds 1 Mg(2+) ion per subunit.</text>
</comment>
<feature type="binding site" evidence="9">
    <location>
        <position position="39"/>
    </location>
    <ligand>
        <name>GTP</name>
        <dbReference type="ChEBI" id="CHEBI:37565"/>
    </ligand>
</feature>
<evidence type="ECO:0000256" key="3">
    <source>
        <dbReference type="ARBA" id="ARBA00022598"/>
    </source>
</evidence>
<comment type="catalytic activity">
    <reaction evidence="9">
        <text>GTP + succinate + CoA = succinyl-CoA + GDP + phosphate</text>
        <dbReference type="Rhea" id="RHEA:22120"/>
        <dbReference type="ChEBI" id="CHEBI:30031"/>
        <dbReference type="ChEBI" id="CHEBI:37565"/>
        <dbReference type="ChEBI" id="CHEBI:43474"/>
        <dbReference type="ChEBI" id="CHEBI:57287"/>
        <dbReference type="ChEBI" id="CHEBI:57292"/>
        <dbReference type="ChEBI" id="CHEBI:58189"/>
        <dbReference type="EC" id="6.2.1.4"/>
    </reaction>
</comment>
<dbReference type="PANTHER" id="PTHR11815">
    <property type="entry name" value="SUCCINYL-COA SYNTHETASE BETA CHAIN"/>
    <property type="match status" value="1"/>
</dbReference>
<dbReference type="AlphaFoldDB" id="A0A7E5A218"/>
<dbReference type="Gene3D" id="3.30.470.20">
    <property type="entry name" value="ATP-grasp fold, B domain"/>
    <property type="match status" value="1"/>
</dbReference>
<feature type="site" description="Important for substrate specificity" evidence="9">
    <location>
        <position position="61"/>
    </location>
</feature>
<dbReference type="InterPro" id="IPR013815">
    <property type="entry name" value="ATP_grasp_subdomain_1"/>
</dbReference>
<organism evidence="12 13">
    <name type="scientific">Panagrellus redivivus</name>
    <name type="common">Microworm</name>
    <dbReference type="NCBI Taxonomy" id="6233"/>
    <lineage>
        <taxon>Eukaryota</taxon>
        <taxon>Metazoa</taxon>
        <taxon>Ecdysozoa</taxon>
        <taxon>Nematoda</taxon>
        <taxon>Chromadorea</taxon>
        <taxon>Rhabditida</taxon>
        <taxon>Tylenchina</taxon>
        <taxon>Panagrolaimomorpha</taxon>
        <taxon>Panagrolaimoidea</taxon>
        <taxon>Panagrolaimidae</taxon>
        <taxon>Panagrellus</taxon>
    </lineage>
</organism>
<dbReference type="SUPFAM" id="SSF56059">
    <property type="entry name" value="Glutathione synthetase ATP-binding domain-like"/>
    <property type="match status" value="1"/>
</dbReference>
<feature type="binding site" evidence="9">
    <location>
        <begin position="72"/>
        <end position="74"/>
    </location>
    <ligand>
        <name>GTP</name>
        <dbReference type="ChEBI" id="CHEBI:37565"/>
    </ligand>
</feature>
<evidence type="ECO:0000259" key="10">
    <source>
        <dbReference type="Pfam" id="PF00549"/>
    </source>
</evidence>
<dbReference type="FunFam" id="3.40.50.261:FF:000001">
    <property type="entry name" value="Succinate--CoA ligase [ADP-forming] subunit beta"/>
    <property type="match status" value="1"/>
</dbReference>
<dbReference type="HAMAP" id="MF_03221">
    <property type="entry name" value="Succ_CoA_betaG_euk"/>
    <property type="match status" value="1"/>
</dbReference>
<keyword evidence="12" id="KW-1185">Reference proteome</keyword>
<dbReference type="WBParaSite" id="Pan_g9920.t1">
    <property type="protein sequence ID" value="Pan_g9920.t1"/>
    <property type="gene ID" value="Pan_g9920"/>
</dbReference>
<feature type="binding site" evidence="9">
    <location>
        <begin position="349"/>
        <end position="351"/>
    </location>
    <ligand>
        <name>substrate</name>
        <note>ligand shared with subunit alpha</note>
    </ligand>
</feature>
<dbReference type="UniPathway" id="UPA00223">
    <property type="reaction ID" value="UER00999"/>
</dbReference>
<dbReference type="InterPro" id="IPR005811">
    <property type="entry name" value="SUCC_ACL_C"/>
</dbReference>
<feature type="binding site" evidence="9">
    <location>
        <position position="130"/>
    </location>
    <ligand>
        <name>GTP</name>
        <dbReference type="ChEBI" id="CHEBI:37565"/>
    </ligand>
</feature>
<evidence type="ECO:0000313" key="13">
    <source>
        <dbReference type="WBParaSite" id="Pan_g9920.t1"/>
    </source>
</evidence>
<protein>
    <recommendedName>
        <fullName evidence="9">Succinate--CoA ligase [GDP-forming] subunit beta, mitochondrial</fullName>
        <ecNumber evidence="9">6.2.1.4</ecNumber>
    </recommendedName>
    <alternativeName>
        <fullName evidence="9">GTP-specific succinyl-CoA synthetase subunit beta</fullName>
        <shortName evidence="9">G-SCS</shortName>
        <shortName evidence="9">GTPSCS</shortName>
    </alternativeName>
    <alternativeName>
        <fullName evidence="9">Succinyl-CoA synthetase beta-G chain</fullName>
        <shortName evidence="9">SCS-betaG</shortName>
    </alternativeName>
</protein>
<dbReference type="GO" id="GO:0042709">
    <property type="term" value="C:succinate-CoA ligase complex"/>
    <property type="evidence" value="ECO:0007669"/>
    <property type="project" value="TreeGrafter"/>
</dbReference>
<name>A0A7E5A218_PANRE</name>
<evidence type="ECO:0000256" key="4">
    <source>
        <dbReference type="ARBA" id="ARBA00022723"/>
    </source>
</evidence>
<dbReference type="GO" id="GO:0005524">
    <property type="term" value="F:ATP binding"/>
    <property type="evidence" value="ECO:0007669"/>
    <property type="project" value="InterPro"/>
</dbReference>
<dbReference type="Proteomes" id="UP000492821">
    <property type="component" value="Unassembled WGS sequence"/>
</dbReference>
<dbReference type="GO" id="GO:0004776">
    <property type="term" value="F:succinate-CoA ligase (GDP-forming) activity"/>
    <property type="evidence" value="ECO:0007669"/>
    <property type="project" value="UniProtKB-EC"/>
</dbReference>
<dbReference type="PIRSF" id="PIRSF001554">
    <property type="entry name" value="SucCS_beta"/>
    <property type="match status" value="1"/>
</dbReference>
<dbReference type="GO" id="GO:0005525">
    <property type="term" value="F:GTP binding"/>
    <property type="evidence" value="ECO:0007669"/>
    <property type="project" value="UniProtKB-UniRule"/>
</dbReference>
<dbReference type="Pfam" id="PF08442">
    <property type="entry name" value="ATP-grasp_2"/>
    <property type="match status" value="1"/>
</dbReference>
<comment type="caution">
    <text evidence="9">Lacks conserved residue(s) required for the propagation of feature annotation.</text>
</comment>
<evidence type="ECO:0000256" key="9">
    <source>
        <dbReference type="HAMAP-Rule" id="MF_03221"/>
    </source>
</evidence>
<evidence type="ECO:0000256" key="2">
    <source>
        <dbReference type="ARBA" id="ARBA00022532"/>
    </source>
</evidence>
<dbReference type="HAMAP" id="MF_00558">
    <property type="entry name" value="Succ_CoA_beta"/>
    <property type="match status" value="1"/>
</dbReference>
<evidence type="ECO:0000256" key="6">
    <source>
        <dbReference type="ARBA" id="ARBA00022842"/>
    </source>
</evidence>
<dbReference type="SUPFAM" id="SSF52210">
    <property type="entry name" value="Succinyl-CoA synthetase domains"/>
    <property type="match status" value="1"/>
</dbReference>
<dbReference type="NCBIfam" id="TIGR01016">
    <property type="entry name" value="sucCoAbeta"/>
    <property type="match status" value="1"/>
</dbReference>
<keyword evidence="8 9" id="KW-0342">GTP-binding</keyword>
<comment type="subcellular location">
    <subcellularLocation>
        <location evidence="9">Mitochondrion</location>
    </subcellularLocation>
</comment>
<dbReference type="FunFam" id="3.30.470.20:FF:000002">
    <property type="entry name" value="Succinate--CoA ligase [ADP-forming] subunit beta"/>
    <property type="match status" value="1"/>
</dbReference>
<keyword evidence="7 9" id="KW-0496">Mitochondrion</keyword>
<dbReference type="FunFam" id="3.30.1490.20:FF:000002">
    <property type="entry name" value="Succinate--CoA ligase [ADP-forming] subunit beta"/>
    <property type="match status" value="1"/>
</dbReference>
<evidence type="ECO:0000313" key="12">
    <source>
        <dbReference type="Proteomes" id="UP000492821"/>
    </source>
</evidence>
<keyword evidence="2 9" id="KW-0816">Tricarboxylic acid cycle</keyword>
<evidence type="ECO:0000259" key="11">
    <source>
        <dbReference type="Pfam" id="PF08442"/>
    </source>
</evidence>
<dbReference type="PANTHER" id="PTHR11815:SF10">
    <property type="entry name" value="SUCCINATE--COA LIGASE [GDP-FORMING] SUBUNIT BETA, MITOCHONDRIAL"/>
    <property type="match status" value="1"/>
</dbReference>
<evidence type="ECO:0000256" key="5">
    <source>
        <dbReference type="ARBA" id="ARBA00022741"/>
    </source>
</evidence>
<feature type="binding site" evidence="9">
    <location>
        <position position="227"/>
    </location>
    <ligand>
        <name>Mg(2+)</name>
        <dbReference type="ChEBI" id="CHEBI:18420"/>
    </ligand>
</feature>
<dbReference type="PROSITE" id="PS01217">
    <property type="entry name" value="SUCCINYL_COA_LIG_3"/>
    <property type="match status" value="1"/>
</dbReference>
<feature type="binding site" evidence="9">
    <location>
        <position position="292"/>
    </location>
    <ligand>
        <name>substrate</name>
        <note>ligand shared with subunit alpha</note>
    </ligand>
</feature>
<dbReference type="GO" id="GO:0006099">
    <property type="term" value="P:tricarboxylic acid cycle"/>
    <property type="evidence" value="ECO:0007669"/>
    <property type="project" value="UniProtKB-UniRule"/>
</dbReference>
<keyword evidence="4 9" id="KW-0479">Metal-binding</keyword>
<comment type="pathway">
    <text evidence="1 9">Carbohydrate metabolism; tricarboxylic acid cycle; succinate from succinyl-CoA (ligase route): step 1/1.</text>
</comment>
<dbReference type="Gene3D" id="3.30.1490.20">
    <property type="entry name" value="ATP-grasp fold, A domain"/>
    <property type="match status" value="1"/>
</dbReference>
<dbReference type="GO" id="GO:0004775">
    <property type="term" value="F:succinate-CoA ligase (ADP-forming) activity"/>
    <property type="evidence" value="ECO:0007669"/>
    <property type="project" value="UniProtKB-UniRule"/>
</dbReference>